<protein>
    <submittedName>
        <fullName evidence="2">Flagellin family protein</fullName>
    </submittedName>
</protein>
<dbReference type="Pfam" id="PF12445">
    <property type="entry name" value="FliC"/>
    <property type="match status" value="1"/>
</dbReference>
<organism evidence="2 3">
    <name type="scientific">Escherichia coli 3.4880</name>
    <dbReference type="NCBI Taxonomy" id="1051347"/>
    <lineage>
        <taxon>Bacteria</taxon>
        <taxon>Pseudomonadati</taxon>
        <taxon>Pseudomonadota</taxon>
        <taxon>Gammaproteobacteria</taxon>
        <taxon>Enterobacterales</taxon>
        <taxon>Enterobacteriaceae</taxon>
        <taxon>Escherichia</taxon>
    </lineage>
</organism>
<comment type="caution">
    <text evidence="2">The sequence shown here is derived from an EMBL/GenBank/DDBJ whole genome shotgun (WGS) entry which is preliminary data.</text>
</comment>
<keyword evidence="2" id="KW-0969">Cilium</keyword>
<gene>
    <name evidence="2" type="ORF">EC34880_5480</name>
</gene>
<dbReference type="AlphaFoldDB" id="A0AAV3HY90"/>
<dbReference type="InterPro" id="IPR032826">
    <property type="entry name" value="FliC_H7"/>
</dbReference>
<feature type="non-terminal residue" evidence="2">
    <location>
        <position position="333"/>
    </location>
</feature>
<proteinExistence type="predicted"/>
<feature type="domain" description="Flagellin H7-serospecific" evidence="1">
    <location>
        <begin position="159"/>
        <end position="325"/>
    </location>
</feature>
<sequence length="333" mass="33192">MNGSGTIANKAATISDLTAAKMDAATNTITTTNNALTASKALDQLKDGDTVTIKADAAQTATVYTYNASAGNFSFSNVSNNTSEKAGDVAASLLPPAGQTASGVYKAASGEVNFDVDANGKITIGGQKAYLTSDGNLTTNDAGGATAATLDGLFKKAGDGQSIGFKKTASVTMGGTTYNFKTGADADAATANAGVSFTDTASKETVLNKVATAKQGKAAAADGDTSATITYKSGVQTYQAVFAAGDGTASAKYADKADVSNATATYTDADGEMTTIGSYTTKYSIDANNGKVTVDSGTGTGKYAPKVGAEVYVSANGTLTTDATSEGTVTKDP</sequence>
<name>A0AAV3HY90_ECOLX</name>
<reference evidence="2 3" key="1">
    <citation type="submission" date="2012-11" db="EMBL/GenBank/DDBJ databases">
        <title>Genomic anatomy of Escherichia coli O157:H7 outbreaks.</title>
        <authorList>
            <person name="Tracy H.T."/>
            <person name="Eppinger M."/>
            <person name="Daugherty S."/>
            <person name="Agrawal S."/>
            <person name="Galens K."/>
            <person name="Tallon L."/>
            <person name="Shefchek K."/>
            <person name="Parankush S."/>
            <person name="Cebula T.A."/>
            <person name="Feng P."/>
            <person name="Soderlund R."/>
            <person name="Mammel M.K."/>
            <person name="DebRoy C."/>
            <person name="Dudley E.G."/>
            <person name="Tarr P.I."/>
            <person name="Fraser-Liggett C."/>
            <person name="Ravel J."/>
        </authorList>
    </citation>
    <scope>NUCLEOTIDE SEQUENCE [LARGE SCALE GENOMIC DNA]</scope>
    <source>
        <strain evidence="2 3">3.4880</strain>
    </source>
</reference>
<dbReference type="EMBL" id="AOET01000158">
    <property type="protein sequence ID" value="ELW25971.1"/>
    <property type="molecule type" value="Genomic_DNA"/>
</dbReference>
<evidence type="ECO:0000259" key="1">
    <source>
        <dbReference type="Pfam" id="PF12445"/>
    </source>
</evidence>
<keyword evidence="2" id="KW-0282">Flagellum</keyword>
<keyword evidence="2" id="KW-0966">Cell projection</keyword>
<evidence type="ECO:0000313" key="2">
    <source>
        <dbReference type="EMBL" id="ELW25971.1"/>
    </source>
</evidence>
<dbReference type="Proteomes" id="UP000011584">
    <property type="component" value="Unassembled WGS sequence"/>
</dbReference>
<accession>A0AAV3HY90</accession>
<evidence type="ECO:0000313" key="3">
    <source>
        <dbReference type="Proteomes" id="UP000011584"/>
    </source>
</evidence>